<dbReference type="EMBL" id="BSFP01000038">
    <property type="protein sequence ID" value="GLL03817.1"/>
    <property type="molecule type" value="Genomic_DNA"/>
</dbReference>
<keyword evidence="9" id="KW-1185">Reference proteome</keyword>
<dbReference type="SFLD" id="SFLDG01386">
    <property type="entry name" value="main_SPASM_domain-containing"/>
    <property type="match status" value="1"/>
</dbReference>
<keyword evidence="6" id="KW-0411">Iron-sulfur</keyword>
<organism evidence="8 9">
    <name type="scientific">Dactylosporangium matsuzakiense</name>
    <dbReference type="NCBI Taxonomy" id="53360"/>
    <lineage>
        <taxon>Bacteria</taxon>
        <taxon>Bacillati</taxon>
        <taxon>Actinomycetota</taxon>
        <taxon>Actinomycetes</taxon>
        <taxon>Micromonosporales</taxon>
        <taxon>Micromonosporaceae</taxon>
        <taxon>Dactylosporangium</taxon>
    </lineage>
</organism>
<keyword evidence="4" id="KW-0479">Metal-binding</keyword>
<dbReference type="InterPro" id="IPR058240">
    <property type="entry name" value="rSAM_sf"/>
</dbReference>
<dbReference type="InterPro" id="IPR026335">
    <property type="entry name" value="rSAM_SPASM_FxsB"/>
</dbReference>
<reference evidence="8" key="1">
    <citation type="journal article" date="2014" name="Int. J. Syst. Evol. Microbiol.">
        <title>Complete genome sequence of Corynebacterium casei LMG S-19264T (=DSM 44701T), isolated from a smear-ripened cheese.</title>
        <authorList>
            <consortium name="US DOE Joint Genome Institute (JGI-PGF)"/>
            <person name="Walter F."/>
            <person name="Albersmeier A."/>
            <person name="Kalinowski J."/>
            <person name="Ruckert C."/>
        </authorList>
    </citation>
    <scope>NUCLEOTIDE SEQUENCE</scope>
    <source>
        <strain evidence="8">VKM Ac-1321</strain>
    </source>
</reference>
<comment type="cofactor">
    <cofactor evidence="1">
        <name>[4Fe-4S] cluster</name>
        <dbReference type="ChEBI" id="CHEBI:49883"/>
    </cofactor>
</comment>
<evidence type="ECO:0000256" key="2">
    <source>
        <dbReference type="ARBA" id="ARBA00022485"/>
    </source>
</evidence>
<evidence type="ECO:0000256" key="1">
    <source>
        <dbReference type="ARBA" id="ARBA00001966"/>
    </source>
</evidence>
<evidence type="ECO:0000313" key="8">
    <source>
        <dbReference type="EMBL" id="GLL03817.1"/>
    </source>
</evidence>
<evidence type="ECO:0000256" key="4">
    <source>
        <dbReference type="ARBA" id="ARBA00022723"/>
    </source>
</evidence>
<dbReference type="Proteomes" id="UP001143480">
    <property type="component" value="Unassembled WGS sequence"/>
</dbReference>
<evidence type="ECO:0000259" key="7">
    <source>
        <dbReference type="PROSITE" id="PS51918"/>
    </source>
</evidence>
<evidence type="ECO:0000256" key="3">
    <source>
        <dbReference type="ARBA" id="ARBA00022691"/>
    </source>
</evidence>
<dbReference type="CDD" id="cd01335">
    <property type="entry name" value="Radical_SAM"/>
    <property type="match status" value="1"/>
</dbReference>
<reference evidence="8" key="2">
    <citation type="submission" date="2023-01" db="EMBL/GenBank/DDBJ databases">
        <authorList>
            <person name="Sun Q."/>
            <person name="Evtushenko L."/>
        </authorList>
    </citation>
    <scope>NUCLEOTIDE SEQUENCE</scope>
    <source>
        <strain evidence="8">VKM Ac-1321</strain>
    </source>
</reference>
<dbReference type="GO" id="GO:0051539">
    <property type="term" value="F:4 iron, 4 sulfur cluster binding"/>
    <property type="evidence" value="ECO:0007669"/>
    <property type="project" value="UniProtKB-KW"/>
</dbReference>
<dbReference type="GO" id="GO:0016491">
    <property type="term" value="F:oxidoreductase activity"/>
    <property type="evidence" value="ECO:0007669"/>
    <property type="project" value="InterPro"/>
</dbReference>
<dbReference type="SFLD" id="SFLDG01072">
    <property type="entry name" value="dehydrogenase_like"/>
    <property type="match status" value="1"/>
</dbReference>
<dbReference type="PROSITE" id="PS51918">
    <property type="entry name" value="RADICAL_SAM"/>
    <property type="match status" value="1"/>
</dbReference>
<keyword evidence="2" id="KW-0004">4Fe-4S</keyword>
<dbReference type="SFLD" id="SFLDG01067">
    <property type="entry name" value="SPASM/twitch_domain_containing"/>
    <property type="match status" value="1"/>
</dbReference>
<evidence type="ECO:0000256" key="5">
    <source>
        <dbReference type="ARBA" id="ARBA00023004"/>
    </source>
</evidence>
<keyword evidence="3" id="KW-0949">S-adenosyl-L-methionine</keyword>
<dbReference type="Pfam" id="PF04055">
    <property type="entry name" value="Radical_SAM"/>
    <property type="match status" value="1"/>
</dbReference>
<comment type="caution">
    <text evidence="8">The sequence shown here is derived from an EMBL/GenBank/DDBJ whole genome shotgun (WGS) entry which is preliminary data.</text>
</comment>
<name>A0A9W6KMK6_9ACTN</name>
<dbReference type="InterPro" id="IPR013785">
    <property type="entry name" value="Aldolase_TIM"/>
</dbReference>
<dbReference type="SUPFAM" id="SSF102114">
    <property type="entry name" value="Radical SAM enzymes"/>
    <property type="match status" value="1"/>
</dbReference>
<dbReference type="InterPro" id="IPR007197">
    <property type="entry name" value="rSAM"/>
</dbReference>
<dbReference type="GO" id="GO:0046872">
    <property type="term" value="F:metal ion binding"/>
    <property type="evidence" value="ECO:0007669"/>
    <property type="project" value="UniProtKB-KW"/>
</dbReference>
<dbReference type="Gene3D" id="3.20.20.70">
    <property type="entry name" value="Aldolase class I"/>
    <property type="match status" value="1"/>
</dbReference>
<evidence type="ECO:0000256" key="6">
    <source>
        <dbReference type="ARBA" id="ARBA00023014"/>
    </source>
</evidence>
<evidence type="ECO:0000313" key="9">
    <source>
        <dbReference type="Proteomes" id="UP001143480"/>
    </source>
</evidence>
<protein>
    <submittedName>
        <fullName evidence="8">Radical SAM protein</fullName>
    </submittedName>
</protein>
<dbReference type="SFLD" id="SFLDS00029">
    <property type="entry name" value="Radical_SAM"/>
    <property type="match status" value="1"/>
</dbReference>
<proteinExistence type="predicted"/>
<dbReference type="AlphaFoldDB" id="A0A9W6KMK6"/>
<sequence>MTATPPLVHVGPPTRQLIVKIHSRCNLSCDYCYMYESIDQSWRTRPTTMSPATITAVAARIREHARVHDLRDLQVVLHGGEPLLAGHAGLEAALAEIRAAFPAARFAMQTNGILIDERFLELFHNYGVRVGVSVDGDRAATDRHRRYANGRGSYDRIAAGIELLMRPENAPVYGGLLCTIDVRNDPGAVFDGLLAFRPPRVDLLLPHGNWTTPPPDHERPGAYGEWLIAVFERWYGRRPEPTRIRIFESIIARLFGLPSGTESIGGDEPGIVTIETDGTYEQSDALKTTAEGGPATGLDVTAHSLDDVLEHLAVAAPYLLSAQCRACPVVAVCGGGLRAHRFSATNGFDNPSVYCTDLFALISHIGRRVRADLIQAAAVDR</sequence>
<feature type="domain" description="Radical SAM core" evidence="7">
    <location>
        <begin position="9"/>
        <end position="237"/>
    </location>
</feature>
<keyword evidence="5" id="KW-0408">Iron</keyword>
<accession>A0A9W6KMK6</accession>
<dbReference type="InterPro" id="IPR000385">
    <property type="entry name" value="MoaA_NifB_PqqE_Fe-S-bd_CS"/>
</dbReference>
<gene>
    <name evidence="8" type="ORF">GCM10017581_055630</name>
</gene>
<dbReference type="PANTHER" id="PTHR43273">
    <property type="entry name" value="ANAEROBIC SULFATASE-MATURATING ENZYME HOMOLOG ASLB-RELATED"/>
    <property type="match status" value="1"/>
</dbReference>
<dbReference type="PROSITE" id="PS01305">
    <property type="entry name" value="MOAA_NIFB_PQQE"/>
    <property type="match status" value="1"/>
</dbReference>
<dbReference type="PANTHER" id="PTHR43273:SF8">
    <property type="entry name" value="RADICAL SAM DOMAIN PROTEIN"/>
    <property type="match status" value="1"/>
</dbReference>
<dbReference type="InterPro" id="IPR023867">
    <property type="entry name" value="Sulphatase_maturase_rSAM"/>
</dbReference>
<dbReference type="NCBIfam" id="TIGR04269">
    <property type="entry name" value="SAM_SPASM_FxsB"/>
    <property type="match status" value="1"/>
</dbReference>